<evidence type="ECO:0000256" key="4">
    <source>
        <dbReference type="ARBA" id="ARBA00022963"/>
    </source>
</evidence>
<evidence type="ECO:0000313" key="9">
    <source>
        <dbReference type="Proteomes" id="UP000285301"/>
    </source>
</evidence>
<reference evidence="7 9" key="1">
    <citation type="journal article" date="2018" name="Gigascience">
        <title>Genomes of trombidid mites reveal novel predicted allergens and laterally-transferred genes associated with secondary metabolism.</title>
        <authorList>
            <person name="Dong X."/>
            <person name="Chaisiri K."/>
            <person name="Xia D."/>
            <person name="Armstrong S.D."/>
            <person name="Fang Y."/>
            <person name="Donnelly M.J."/>
            <person name="Kadowaki T."/>
            <person name="McGarry J.W."/>
            <person name="Darby A.C."/>
            <person name="Makepeace B.L."/>
        </authorList>
    </citation>
    <scope>NUCLEOTIDE SEQUENCE [LARGE SCALE GENOMIC DNA]</scope>
    <source>
        <strain evidence="7">UoL-WK</strain>
    </source>
</reference>
<evidence type="ECO:0000256" key="1">
    <source>
        <dbReference type="ARBA" id="ARBA00010701"/>
    </source>
</evidence>
<evidence type="ECO:0000313" key="8">
    <source>
        <dbReference type="EMBL" id="RWS08521.1"/>
    </source>
</evidence>
<keyword evidence="5" id="KW-0443">Lipid metabolism</keyword>
<sequence length="277" mass="32381">STMTKYLSLDKDFWRFSMDEMIEFDLPAIIKYVLNKTNNSTLGYIGHSQGTLLMFGLLASQPQYCNIIKPFVALAPITRIANPKSPVTRIFSNPFLVDYLYHRGDAFFPYKCALNYIGEKGCKFWPFREFCSFLLFLFCGFDQEQLNQKRISTYFAHTPAGTSSWNIAHYGQILGSKKFQKFDYGCTKNFEKYGTSTPPVYDLKNVDANNIAILHSQNDWMSDPEDLNFLRQEVKGKFLLDHQVTFSKWNHIDYIWSRETEKYVNIVVLEILEKFRK</sequence>
<name>A0A3S3P061_9ACAR</name>
<comment type="similarity">
    <text evidence="1">Belongs to the AB hydrolase superfamily. Lipase family.</text>
</comment>
<feature type="non-terminal residue" evidence="7">
    <location>
        <position position="1"/>
    </location>
</feature>
<keyword evidence="9" id="KW-1185">Reference proteome</keyword>
<dbReference type="OrthoDB" id="7958685at2759"/>
<dbReference type="GO" id="GO:0016787">
    <property type="term" value="F:hydrolase activity"/>
    <property type="evidence" value="ECO:0007669"/>
    <property type="project" value="UniProtKB-KW"/>
</dbReference>
<evidence type="ECO:0000256" key="6">
    <source>
        <dbReference type="ARBA" id="ARBA00023180"/>
    </source>
</evidence>
<protein>
    <submittedName>
        <fullName evidence="7">Gastric triacylglycerol lipase-like protein 2</fullName>
    </submittedName>
</protein>
<dbReference type="PANTHER" id="PTHR11005">
    <property type="entry name" value="LYSOSOMAL ACID LIPASE-RELATED"/>
    <property type="match status" value="1"/>
</dbReference>
<evidence type="ECO:0000256" key="5">
    <source>
        <dbReference type="ARBA" id="ARBA00023098"/>
    </source>
</evidence>
<dbReference type="Proteomes" id="UP000285301">
    <property type="component" value="Unassembled WGS sequence"/>
</dbReference>
<gene>
    <name evidence="8" type="ORF">B4U79_06388</name>
    <name evidence="7" type="ORF">B4U79_07638</name>
</gene>
<keyword evidence="4" id="KW-0442">Lipid degradation</keyword>
<dbReference type="GO" id="GO:0016042">
    <property type="term" value="P:lipid catabolic process"/>
    <property type="evidence" value="ECO:0007669"/>
    <property type="project" value="UniProtKB-KW"/>
</dbReference>
<accession>A0A3S3P061</accession>
<dbReference type="Gene3D" id="3.40.50.1820">
    <property type="entry name" value="alpha/beta hydrolase"/>
    <property type="match status" value="1"/>
</dbReference>
<evidence type="ECO:0000256" key="2">
    <source>
        <dbReference type="ARBA" id="ARBA00022729"/>
    </source>
</evidence>
<dbReference type="EMBL" id="NCKU01004947">
    <property type="protein sequence ID" value="RWS05221.1"/>
    <property type="molecule type" value="Genomic_DNA"/>
</dbReference>
<keyword evidence="3" id="KW-0378">Hydrolase</keyword>
<dbReference type="EMBL" id="NCKU01002932">
    <property type="protein sequence ID" value="RWS08521.1"/>
    <property type="molecule type" value="Genomic_DNA"/>
</dbReference>
<evidence type="ECO:0000313" key="7">
    <source>
        <dbReference type="EMBL" id="RWS05221.1"/>
    </source>
</evidence>
<reference evidence="7" key="2">
    <citation type="submission" date="2018-11" db="EMBL/GenBank/DDBJ databases">
        <title>Trombidioid mite genomics.</title>
        <authorList>
            <person name="Dong X."/>
        </authorList>
    </citation>
    <scope>NUCLEOTIDE SEQUENCE</scope>
    <source>
        <strain evidence="7">UoL-WK</strain>
    </source>
</reference>
<organism evidence="7 9">
    <name type="scientific">Dinothrombium tinctorium</name>
    <dbReference type="NCBI Taxonomy" id="1965070"/>
    <lineage>
        <taxon>Eukaryota</taxon>
        <taxon>Metazoa</taxon>
        <taxon>Ecdysozoa</taxon>
        <taxon>Arthropoda</taxon>
        <taxon>Chelicerata</taxon>
        <taxon>Arachnida</taxon>
        <taxon>Acari</taxon>
        <taxon>Acariformes</taxon>
        <taxon>Trombidiformes</taxon>
        <taxon>Prostigmata</taxon>
        <taxon>Anystina</taxon>
        <taxon>Parasitengona</taxon>
        <taxon>Trombidioidea</taxon>
        <taxon>Trombidiidae</taxon>
        <taxon>Dinothrombium</taxon>
    </lineage>
</organism>
<dbReference type="STRING" id="1965070.A0A3S3P061"/>
<keyword evidence="2" id="KW-0732">Signal</keyword>
<keyword evidence="6" id="KW-0325">Glycoprotein</keyword>
<dbReference type="AlphaFoldDB" id="A0A3S3P061"/>
<dbReference type="FunFam" id="3.40.50.1820:FF:000057">
    <property type="entry name" value="Lipase"/>
    <property type="match status" value="1"/>
</dbReference>
<comment type="caution">
    <text evidence="7">The sequence shown here is derived from an EMBL/GenBank/DDBJ whole genome shotgun (WGS) entry which is preliminary data.</text>
</comment>
<evidence type="ECO:0000256" key="3">
    <source>
        <dbReference type="ARBA" id="ARBA00022801"/>
    </source>
</evidence>
<dbReference type="SUPFAM" id="SSF53474">
    <property type="entry name" value="alpha/beta-Hydrolases"/>
    <property type="match status" value="1"/>
</dbReference>
<dbReference type="InterPro" id="IPR029058">
    <property type="entry name" value="AB_hydrolase_fold"/>
</dbReference>
<proteinExistence type="inferred from homology"/>